<protein>
    <submittedName>
        <fullName evidence="2">Uncharacterized protein</fullName>
    </submittedName>
</protein>
<dbReference type="Proteomes" id="UP000762676">
    <property type="component" value="Unassembled WGS sequence"/>
</dbReference>
<comment type="caution">
    <text evidence="2">The sequence shown here is derived from an EMBL/GenBank/DDBJ whole genome shotgun (WGS) entry which is preliminary data.</text>
</comment>
<evidence type="ECO:0000256" key="1">
    <source>
        <dbReference type="SAM" id="MobiDB-lite"/>
    </source>
</evidence>
<proteinExistence type="predicted"/>
<reference evidence="2 3" key="1">
    <citation type="journal article" date="2021" name="Elife">
        <title>Chloroplast acquisition without the gene transfer in kleptoplastic sea slugs, Plakobranchus ocellatus.</title>
        <authorList>
            <person name="Maeda T."/>
            <person name="Takahashi S."/>
            <person name="Yoshida T."/>
            <person name="Shimamura S."/>
            <person name="Takaki Y."/>
            <person name="Nagai Y."/>
            <person name="Toyoda A."/>
            <person name="Suzuki Y."/>
            <person name="Arimoto A."/>
            <person name="Ishii H."/>
            <person name="Satoh N."/>
            <person name="Nishiyama T."/>
            <person name="Hasebe M."/>
            <person name="Maruyama T."/>
            <person name="Minagawa J."/>
            <person name="Obokata J."/>
            <person name="Shigenobu S."/>
        </authorList>
    </citation>
    <scope>NUCLEOTIDE SEQUENCE [LARGE SCALE GENOMIC DNA]</scope>
</reference>
<organism evidence="2 3">
    <name type="scientific">Elysia marginata</name>
    <dbReference type="NCBI Taxonomy" id="1093978"/>
    <lineage>
        <taxon>Eukaryota</taxon>
        <taxon>Metazoa</taxon>
        <taxon>Spiralia</taxon>
        <taxon>Lophotrochozoa</taxon>
        <taxon>Mollusca</taxon>
        <taxon>Gastropoda</taxon>
        <taxon>Heterobranchia</taxon>
        <taxon>Euthyneura</taxon>
        <taxon>Panpulmonata</taxon>
        <taxon>Sacoglossa</taxon>
        <taxon>Placobranchoidea</taxon>
        <taxon>Plakobranchidae</taxon>
        <taxon>Elysia</taxon>
    </lineage>
</organism>
<sequence>MCITCKQYFPTTKRHPDRSRLSPGSFGQFRFEPQKGCVQQELRQLASQPKSFYTVKRQRASQPKPFYTVKRQRASQPKPFYIVKRQRASQPKPFYIARG</sequence>
<accession>A0AAV4JQ50</accession>
<evidence type="ECO:0000313" key="3">
    <source>
        <dbReference type="Proteomes" id="UP000762676"/>
    </source>
</evidence>
<keyword evidence="3" id="KW-1185">Reference proteome</keyword>
<evidence type="ECO:0000313" key="2">
    <source>
        <dbReference type="EMBL" id="GFS24249.1"/>
    </source>
</evidence>
<dbReference type="EMBL" id="BMAT01007017">
    <property type="protein sequence ID" value="GFS24249.1"/>
    <property type="molecule type" value="Genomic_DNA"/>
</dbReference>
<dbReference type="AlphaFoldDB" id="A0AAV4JQ50"/>
<name>A0AAV4JQ50_9GAST</name>
<feature type="region of interest" description="Disordered" evidence="1">
    <location>
        <begin position="53"/>
        <end position="73"/>
    </location>
</feature>
<gene>
    <name evidence="2" type="ORF">ElyMa_003410600</name>
</gene>